<protein>
    <submittedName>
        <fullName evidence="3">Jg9466 protein</fullName>
    </submittedName>
</protein>
<evidence type="ECO:0000259" key="2">
    <source>
        <dbReference type="SMART" id="SM00717"/>
    </source>
</evidence>
<gene>
    <name evidence="3" type="primary">jg9466</name>
    <name evidence="3" type="ORF">PAEG_LOCUS14290</name>
</gene>
<evidence type="ECO:0000313" key="4">
    <source>
        <dbReference type="Proteomes" id="UP000838756"/>
    </source>
</evidence>
<proteinExistence type="predicted"/>
<dbReference type="SMART" id="SM00717">
    <property type="entry name" value="SANT"/>
    <property type="match status" value="1"/>
</dbReference>
<dbReference type="EMBL" id="CAKXAJ010025241">
    <property type="protein sequence ID" value="CAH2236973.1"/>
    <property type="molecule type" value="Genomic_DNA"/>
</dbReference>
<evidence type="ECO:0000313" key="3">
    <source>
        <dbReference type="EMBL" id="CAH2236973.1"/>
    </source>
</evidence>
<comment type="subcellular location">
    <subcellularLocation>
        <location evidence="1">Nucleus</location>
    </subcellularLocation>
</comment>
<dbReference type="InterPro" id="IPR001005">
    <property type="entry name" value="SANT/Myb"/>
</dbReference>
<feature type="domain" description="Myb-like" evidence="2">
    <location>
        <begin position="9"/>
        <end position="58"/>
    </location>
</feature>
<organism evidence="3 4">
    <name type="scientific">Pararge aegeria aegeria</name>
    <dbReference type="NCBI Taxonomy" id="348720"/>
    <lineage>
        <taxon>Eukaryota</taxon>
        <taxon>Metazoa</taxon>
        <taxon>Ecdysozoa</taxon>
        <taxon>Arthropoda</taxon>
        <taxon>Hexapoda</taxon>
        <taxon>Insecta</taxon>
        <taxon>Pterygota</taxon>
        <taxon>Neoptera</taxon>
        <taxon>Endopterygota</taxon>
        <taxon>Lepidoptera</taxon>
        <taxon>Glossata</taxon>
        <taxon>Ditrysia</taxon>
        <taxon>Papilionoidea</taxon>
        <taxon>Nymphalidae</taxon>
        <taxon>Satyrinae</taxon>
        <taxon>Satyrini</taxon>
        <taxon>Parargina</taxon>
        <taxon>Pararge</taxon>
    </lineage>
</organism>
<accession>A0A8S4RGZ2</accession>
<dbReference type="CDD" id="cd00167">
    <property type="entry name" value="SANT"/>
    <property type="match status" value="1"/>
</dbReference>
<dbReference type="SUPFAM" id="SSF46689">
    <property type="entry name" value="Homeodomain-like"/>
    <property type="match status" value="1"/>
</dbReference>
<dbReference type="AlphaFoldDB" id="A0A8S4RGZ2"/>
<keyword evidence="4" id="KW-1185">Reference proteome</keyword>
<reference evidence="3" key="1">
    <citation type="submission" date="2022-03" db="EMBL/GenBank/DDBJ databases">
        <authorList>
            <person name="Lindestad O."/>
        </authorList>
    </citation>
    <scope>NUCLEOTIDE SEQUENCE</scope>
</reference>
<dbReference type="Gene3D" id="1.10.10.60">
    <property type="entry name" value="Homeodomain-like"/>
    <property type="match status" value="1"/>
</dbReference>
<evidence type="ECO:0000256" key="1">
    <source>
        <dbReference type="ARBA" id="ARBA00004123"/>
    </source>
</evidence>
<dbReference type="Proteomes" id="UP000838756">
    <property type="component" value="Unassembled WGS sequence"/>
</dbReference>
<name>A0A8S4RGZ2_9NEOP</name>
<comment type="caution">
    <text evidence="3">The sequence shown here is derived from an EMBL/GenBank/DDBJ whole genome shotgun (WGS) entry which is preliminary data.</text>
</comment>
<sequence length="228" mass="26226">MESNLQEDKLEGWTKEEKFELLEALKEFGSFNIDNIREFVSNKTGDQIRDAIEFYKRKASVEPPVIQKRERKINLPTVPLSSWAKFIIDTHGFDDLQTETAAALRLIAEFEEKPPAVCTEKIDFKKVYHMLADALEGKPLPNDKYVLTLFDKCIVETALTSKALNRGTKCFKRILQTSCNPEEADVNSFIKPTEDKELITLRYLATKRNYNPLNIPESSLKFPTFTVK</sequence>
<dbReference type="OrthoDB" id="8186615at2759"/>
<dbReference type="InterPro" id="IPR009057">
    <property type="entry name" value="Homeodomain-like_sf"/>
</dbReference>
<dbReference type="GO" id="GO:0005634">
    <property type="term" value="C:nucleus"/>
    <property type="evidence" value="ECO:0007669"/>
    <property type="project" value="UniProtKB-SubCell"/>
</dbReference>